<evidence type="ECO:0000313" key="2">
    <source>
        <dbReference type="EMBL" id="XCN71699.1"/>
    </source>
</evidence>
<accession>A0AAU8LR89</accession>
<sequence>MWNDPIVEETRRLRDEFAKKHNYSIRAMVAELKQWEQEGFPLPRRTDQENPSAQCSDSDCTAAAQRSRAAEQRPSR</sequence>
<evidence type="ECO:0000256" key="1">
    <source>
        <dbReference type="SAM" id="MobiDB-lite"/>
    </source>
</evidence>
<dbReference type="KEGG" id="eaj:Q3M24_15465"/>
<proteinExistence type="predicted"/>
<organism evidence="2">
    <name type="scientific">Candidatus Electrothrix aestuarii</name>
    <dbReference type="NCBI Taxonomy" id="3062594"/>
    <lineage>
        <taxon>Bacteria</taxon>
        <taxon>Pseudomonadati</taxon>
        <taxon>Thermodesulfobacteriota</taxon>
        <taxon>Desulfobulbia</taxon>
        <taxon>Desulfobulbales</taxon>
        <taxon>Desulfobulbaceae</taxon>
        <taxon>Candidatus Electrothrix</taxon>
    </lineage>
</organism>
<reference evidence="2" key="1">
    <citation type="journal article" date="2024" name="Syst. Appl. Microbiol.">
        <title>First single-strain enrichments of Electrothrix cable bacteria, description of E. aestuarii sp. nov. and E. rattekaaiensis sp. nov., and proposal of a cable bacteria taxonomy following the rules of the SeqCode.</title>
        <authorList>
            <person name="Plum-Jensen L.E."/>
            <person name="Schramm A."/>
            <person name="Marshall I.P.G."/>
        </authorList>
    </citation>
    <scope>NUCLEOTIDE SEQUENCE</scope>
    <source>
        <strain evidence="2">Rat1</strain>
    </source>
</reference>
<dbReference type="EMBL" id="CP159373">
    <property type="protein sequence ID" value="XCN71699.1"/>
    <property type="molecule type" value="Genomic_DNA"/>
</dbReference>
<dbReference type="AlphaFoldDB" id="A0AAU8LR89"/>
<feature type="region of interest" description="Disordered" evidence="1">
    <location>
        <begin position="40"/>
        <end position="76"/>
    </location>
</feature>
<name>A0AAU8LR89_9BACT</name>
<gene>
    <name evidence="2" type="ORF">Q3M24_15465</name>
</gene>
<reference evidence="2" key="2">
    <citation type="submission" date="2024-06" db="EMBL/GenBank/DDBJ databases">
        <authorList>
            <person name="Plum-Jensen L.E."/>
            <person name="Schramm A."/>
            <person name="Marshall I.P.G."/>
        </authorList>
    </citation>
    <scope>NUCLEOTIDE SEQUENCE</scope>
    <source>
        <strain evidence="2">Rat1</strain>
    </source>
</reference>
<feature type="compositionally biased region" description="Polar residues" evidence="1">
    <location>
        <begin position="49"/>
        <end position="59"/>
    </location>
</feature>
<protein>
    <submittedName>
        <fullName evidence="2">Uncharacterized protein</fullName>
    </submittedName>
</protein>